<name>U2J653_9SPHI</name>
<dbReference type="STRING" id="1346330.M472_05005"/>
<sequence>MICIAIPIPRYRLGIPTATIWNLVLRQVILSNLQSMTMALNFITRMEPDEGGQFIKQ</sequence>
<evidence type="ECO:0000313" key="1">
    <source>
        <dbReference type="EMBL" id="ERJ58118.1"/>
    </source>
</evidence>
<dbReference type="Proteomes" id="UP000016584">
    <property type="component" value="Unassembled WGS sequence"/>
</dbReference>
<keyword evidence="2" id="KW-1185">Reference proteome</keyword>
<reference evidence="1 2" key="1">
    <citation type="journal article" date="2013" name="Genome Announc.">
        <title>The Draft Genome Sequence of Sphingomonas paucimobilis Strain HER1398 (Proteobacteria), Host to the Giant PAU Phage, Indicates That It Is a Member of the Genus Sphingobacterium (Bacteroidetes).</title>
        <authorList>
            <person name="White R.A.III."/>
            <person name="Suttle C.A."/>
        </authorList>
    </citation>
    <scope>NUCLEOTIDE SEQUENCE [LARGE SCALE GENOMIC DNA]</scope>
    <source>
        <strain evidence="1 2">HER1398</strain>
    </source>
</reference>
<protein>
    <submittedName>
        <fullName evidence="1">Uncharacterized protein</fullName>
    </submittedName>
</protein>
<proteinExistence type="predicted"/>
<organism evidence="1 2">
    <name type="scientific">Sphingobacterium paucimobilis HER1398</name>
    <dbReference type="NCBI Taxonomy" id="1346330"/>
    <lineage>
        <taxon>Bacteria</taxon>
        <taxon>Pseudomonadati</taxon>
        <taxon>Bacteroidota</taxon>
        <taxon>Sphingobacteriia</taxon>
        <taxon>Sphingobacteriales</taxon>
        <taxon>Sphingobacteriaceae</taxon>
        <taxon>Sphingobacterium</taxon>
    </lineage>
</organism>
<gene>
    <name evidence="1" type="ORF">M472_05005</name>
</gene>
<dbReference type="EMBL" id="ATDL01000018">
    <property type="protein sequence ID" value="ERJ58118.1"/>
    <property type="molecule type" value="Genomic_DNA"/>
</dbReference>
<dbReference type="AlphaFoldDB" id="U2J653"/>
<comment type="caution">
    <text evidence="1">The sequence shown here is derived from an EMBL/GenBank/DDBJ whole genome shotgun (WGS) entry which is preliminary data.</text>
</comment>
<accession>U2J653</accession>
<evidence type="ECO:0000313" key="2">
    <source>
        <dbReference type="Proteomes" id="UP000016584"/>
    </source>
</evidence>